<keyword evidence="3" id="KW-1185">Reference proteome</keyword>
<feature type="domain" description="Transglutaminase-like" evidence="1">
    <location>
        <begin position="178"/>
        <end position="245"/>
    </location>
</feature>
<protein>
    <submittedName>
        <fullName evidence="2">Transglutaminase family protein</fullName>
    </submittedName>
</protein>
<dbReference type="InterPro" id="IPR038765">
    <property type="entry name" value="Papain-like_cys_pep_sf"/>
</dbReference>
<reference evidence="2 3" key="1">
    <citation type="submission" date="2021-03" db="EMBL/GenBank/DDBJ databases">
        <title>Microbacterium pauli sp. nov., isolated from microfiltered milk.</title>
        <authorList>
            <person name="Bellassi P."/>
            <person name="Fontana A."/>
            <person name="Callegari M.L."/>
            <person name="Lorenzo M."/>
            <person name="Cappa F."/>
        </authorList>
    </citation>
    <scope>NUCLEOTIDE SEQUENCE [LARGE SCALE GENOMIC DNA]</scope>
    <source>
        <strain evidence="2 3">DSM 18909</strain>
    </source>
</reference>
<proteinExistence type="predicted"/>
<sequence length="290" mass="31568">MTARAIPGGASRLRIEHATGFTYPGEVGASYNEARMLPGSTDSQFVLSSQLDIEPSTSVNYYTDYFGTRVAAFDVLAGHSALDITARSLVEVRPRPIEPVEVRWDRLRRESERAIATVEMLGQSRRTEPHPEVAEIARSIASHHDHPGQAALAIANAVGDAVEYMPGITGVHSTGAEAWVERKGVCQDITHITLGALRSVGIPARYVSGYLHPSAHPEIGVAVTGESHAWVEWFLGEWQGYDPTNGSEIGERHVLVGRGRDYNDVPPLRGVYAGPFKGELHVKVTITREA</sequence>
<organism evidence="2 3">
    <name type="scientific">Microbacterium flavum</name>
    <dbReference type="NCBI Taxonomy" id="415216"/>
    <lineage>
        <taxon>Bacteria</taxon>
        <taxon>Bacillati</taxon>
        <taxon>Actinomycetota</taxon>
        <taxon>Actinomycetes</taxon>
        <taxon>Micrococcales</taxon>
        <taxon>Microbacteriaceae</taxon>
        <taxon>Microbacterium</taxon>
    </lineage>
</organism>
<dbReference type="Proteomes" id="UP000740605">
    <property type="component" value="Unassembled WGS sequence"/>
</dbReference>
<name>A0ABS5XQF7_9MICO</name>
<dbReference type="PANTHER" id="PTHR33490:SF6">
    <property type="entry name" value="SLL1049 PROTEIN"/>
    <property type="match status" value="1"/>
</dbReference>
<dbReference type="Gene3D" id="3.10.620.30">
    <property type="match status" value="1"/>
</dbReference>
<dbReference type="EMBL" id="JAFLHG010000001">
    <property type="protein sequence ID" value="MBT8796753.1"/>
    <property type="molecule type" value="Genomic_DNA"/>
</dbReference>
<dbReference type="Pfam" id="PF08379">
    <property type="entry name" value="Bact_transglu_N"/>
    <property type="match status" value="1"/>
</dbReference>
<evidence type="ECO:0000259" key="1">
    <source>
        <dbReference type="SMART" id="SM00460"/>
    </source>
</evidence>
<dbReference type="SMART" id="SM00460">
    <property type="entry name" value="TGc"/>
    <property type="match status" value="1"/>
</dbReference>
<evidence type="ECO:0000313" key="3">
    <source>
        <dbReference type="Proteomes" id="UP000740605"/>
    </source>
</evidence>
<dbReference type="SUPFAM" id="SSF54001">
    <property type="entry name" value="Cysteine proteinases"/>
    <property type="match status" value="1"/>
</dbReference>
<comment type="caution">
    <text evidence="2">The sequence shown here is derived from an EMBL/GenBank/DDBJ whole genome shotgun (WGS) entry which is preliminary data.</text>
</comment>
<dbReference type="PANTHER" id="PTHR33490">
    <property type="entry name" value="BLR5614 PROTEIN-RELATED"/>
    <property type="match status" value="1"/>
</dbReference>
<accession>A0ABS5XQF7</accession>
<gene>
    <name evidence="2" type="ORF">J0P97_01510</name>
</gene>
<dbReference type="Pfam" id="PF01841">
    <property type="entry name" value="Transglut_core"/>
    <property type="match status" value="1"/>
</dbReference>
<dbReference type="InterPro" id="IPR013589">
    <property type="entry name" value="Bac_transglu_N"/>
</dbReference>
<evidence type="ECO:0000313" key="2">
    <source>
        <dbReference type="EMBL" id="MBT8796753.1"/>
    </source>
</evidence>
<dbReference type="InterPro" id="IPR002931">
    <property type="entry name" value="Transglutaminase-like"/>
</dbReference>
<dbReference type="RefSeq" id="WP_215485994.1">
    <property type="nucleotide sequence ID" value="NZ_BAAAPJ010000001.1"/>
</dbReference>